<proteinExistence type="predicted"/>
<dbReference type="EMBL" id="VLLF01000012">
    <property type="protein sequence ID" value="TWI80061.1"/>
    <property type="molecule type" value="Genomic_DNA"/>
</dbReference>
<keyword evidence="3" id="KW-1185">Reference proteome</keyword>
<evidence type="ECO:0000256" key="1">
    <source>
        <dbReference type="SAM" id="SignalP"/>
    </source>
</evidence>
<gene>
    <name evidence="2" type="ORF">JM93_04174</name>
</gene>
<dbReference type="RefSeq" id="WP_145347270.1">
    <property type="nucleotide sequence ID" value="NZ_SMLY01000079.1"/>
</dbReference>
<dbReference type="OrthoDB" id="7870801at2"/>
<reference evidence="2 3" key="1">
    <citation type="submission" date="2019-07" db="EMBL/GenBank/DDBJ databases">
        <title>Genomic Encyclopedia of Archaeal and Bacterial Type Strains, Phase II (KMG-II): from individual species to whole genera.</title>
        <authorList>
            <person name="Goeker M."/>
        </authorList>
    </citation>
    <scope>NUCLEOTIDE SEQUENCE [LARGE SCALE GENOMIC DNA]</scope>
    <source>
        <strain evidence="2 3">ATCC BAA-252</strain>
    </source>
</reference>
<keyword evidence="1" id="KW-0732">Signal</keyword>
<feature type="chain" id="PRO_5021786196" description="Secreted protein" evidence="1">
    <location>
        <begin position="29"/>
        <end position="108"/>
    </location>
</feature>
<accession>A0A562SFB5</accession>
<sequence>MTFFKRSSVAKTVLAIAALSASATTVLARPDLRQMTCAQAQQMVRQQGAVVFTTGQYTYSQFVSNLSYCDPRQQLFRQYGPTKDNPRCPVAFKCEEPLFESNLFNRWN</sequence>
<dbReference type="Proteomes" id="UP000320593">
    <property type="component" value="Unassembled WGS sequence"/>
</dbReference>
<feature type="signal peptide" evidence="1">
    <location>
        <begin position="1"/>
        <end position="28"/>
    </location>
</feature>
<evidence type="ECO:0008006" key="4">
    <source>
        <dbReference type="Google" id="ProtNLM"/>
    </source>
</evidence>
<dbReference type="AlphaFoldDB" id="A0A562SFB5"/>
<evidence type="ECO:0000313" key="2">
    <source>
        <dbReference type="EMBL" id="TWI80061.1"/>
    </source>
</evidence>
<protein>
    <recommendedName>
        <fullName evidence="4">Secreted protein</fullName>
    </recommendedName>
</protein>
<comment type="caution">
    <text evidence="2">The sequence shown here is derived from an EMBL/GenBank/DDBJ whole genome shotgun (WGS) entry which is preliminary data.</text>
</comment>
<name>A0A562SFB5_9HYPH</name>
<evidence type="ECO:0000313" key="3">
    <source>
        <dbReference type="Proteomes" id="UP000320593"/>
    </source>
</evidence>
<organism evidence="2 3">
    <name type="scientific">Roseibium hamelinense</name>
    <dbReference type="NCBI Taxonomy" id="150831"/>
    <lineage>
        <taxon>Bacteria</taxon>
        <taxon>Pseudomonadati</taxon>
        <taxon>Pseudomonadota</taxon>
        <taxon>Alphaproteobacteria</taxon>
        <taxon>Hyphomicrobiales</taxon>
        <taxon>Stappiaceae</taxon>
        <taxon>Roseibium</taxon>
    </lineage>
</organism>